<proteinExistence type="predicted"/>
<evidence type="ECO:0000313" key="2">
    <source>
        <dbReference type="EMBL" id="CAB1423029.1"/>
    </source>
</evidence>
<dbReference type="AlphaFoldDB" id="A0A9N7U3E8"/>
<name>A0A9N7U3E8_PLEPL</name>
<gene>
    <name evidence="2" type="ORF">PLEPLA_LOCUS10947</name>
</gene>
<accession>A0A9N7U3E8</accession>
<organism evidence="2 3">
    <name type="scientific">Pleuronectes platessa</name>
    <name type="common">European plaice</name>
    <dbReference type="NCBI Taxonomy" id="8262"/>
    <lineage>
        <taxon>Eukaryota</taxon>
        <taxon>Metazoa</taxon>
        <taxon>Chordata</taxon>
        <taxon>Craniata</taxon>
        <taxon>Vertebrata</taxon>
        <taxon>Euteleostomi</taxon>
        <taxon>Actinopterygii</taxon>
        <taxon>Neopterygii</taxon>
        <taxon>Teleostei</taxon>
        <taxon>Neoteleostei</taxon>
        <taxon>Acanthomorphata</taxon>
        <taxon>Carangaria</taxon>
        <taxon>Pleuronectiformes</taxon>
        <taxon>Pleuronectoidei</taxon>
        <taxon>Pleuronectidae</taxon>
        <taxon>Pleuronectes</taxon>
    </lineage>
</organism>
<evidence type="ECO:0000256" key="1">
    <source>
        <dbReference type="SAM" id="MobiDB-lite"/>
    </source>
</evidence>
<feature type="region of interest" description="Disordered" evidence="1">
    <location>
        <begin position="1"/>
        <end position="80"/>
    </location>
</feature>
<reference evidence="2" key="1">
    <citation type="submission" date="2020-03" db="EMBL/GenBank/DDBJ databases">
        <authorList>
            <person name="Weist P."/>
        </authorList>
    </citation>
    <scope>NUCLEOTIDE SEQUENCE</scope>
</reference>
<dbReference type="Proteomes" id="UP001153269">
    <property type="component" value="Unassembled WGS sequence"/>
</dbReference>
<sequence>MKLDAEVTSDLQSPPGVLHLSKAPQSIRARRGPCRTGAPLADPLVLHDTETKKQKSCSQGPNIKLRGRSQHKEAERRRRGGVLGAIRVQQHWSGVGLRGAFPVERQLGASQCF</sequence>
<comment type="caution">
    <text evidence="2">The sequence shown here is derived from an EMBL/GenBank/DDBJ whole genome shotgun (WGS) entry which is preliminary data.</text>
</comment>
<keyword evidence="3" id="KW-1185">Reference proteome</keyword>
<protein>
    <submittedName>
        <fullName evidence="2">Uncharacterized protein</fullName>
    </submittedName>
</protein>
<dbReference type="EMBL" id="CADEAL010000629">
    <property type="protein sequence ID" value="CAB1423029.1"/>
    <property type="molecule type" value="Genomic_DNA"/>
</dbReference>
<evidence type="ECO:0000313" key="3">
    <source>
        <dbReference type="Proteomes" id="UP001153269"/>
    </source>
</evidence>